<comment type="similarity">
    <text evidence="4">Belongs to the purine/pyrimidine phosphoribosyltransferase family. GfcR subfamily.</text>
</comment>
<dbReference type="SUPFAM" id="SSF53271">
    <property type="entry name" value="PRTase-like"/>
    <property type="match status" value="1"/>
</dbReference>
<evidence type="ECO:0000259" key="5">
    <source>
        <dbReference type="Pfam" id="PF00156"/>
    </source>
</evidence>
<dbReference type="CDD" id="cd06223">
    <property type="entry name" value="PRTases_typeI"/>
    <property type="match status" value="1"/>
</dbReference>
<dbReference type="HAMAP" id="MF_01214">
    <property type="entry name" value="GfcR"/>
    <property type="match status" value="1"/>
</dbReference>
<dbReference type="GO" id="GO:0004588">
    <property type="term" value="F:orotate phosphoribosyltransferase activity"/>
    <property type="evidence" value="ECO:0007669"/>
    <property type="project" value="TreeGrafter"/>
</dbReference>
<organism evidence="6 7">
    <name type="scientific">Methanococcoides methylutens</name>
    <dbReference type="NCBI Taxonomy" id="2226"/>
    <lineage>
        <taxon>Archaea</taxon>
        <taxon>Methanobacteriati</taxon>
        <taxon>Methanobacteriota</taxon>
        <taxon>Stenosarchaea group</taxon>
        <taxon>Methanomicrobia</taxon>
        <taxon>Methanosarcinales</taxon>
        <taxon>Methanosarcinaceae</taxon>
        <taxon>Methanococcoides</taxon>
    </lineage>
</organism>
<dbReference type="InterPro" id="IPR000836">
    <property type="entry name" value="PRTase_dom"/>
</dbReference>
<dbReference type="Pfam" id="PF00156">
    <property type="entry name" value="Pribosyltran"/>
    <property type="match status" value="1"/>
</dbReference>
<protein>
    <recommendedName>
        <fullName evidence="4">Transcriptional regulator GfcR</fullName>
    </recommendedName>
</protein>
<dbReference type="Gene3D" id="3.40.50.2020">
    <property type="match status" value="1"/>
</dbReference>
<feature type="domain" description="Phosphoribosyltransferase" evidence="5">
    <location>
        <begin position="80"/>
        <end position="184"/>
    </location>
</feature>
<dbReference type="OrthoDB" id="68893at2157"/>
<dbReference type="NCBIfam" id="NF002620">
    <property type="entry name" value="PRK02277.1"/>
    <property type="match status" value="1"/>
</dbReference>
<dbReference type="GO" id="GO:0019856">
    <property type="term" value="P:pyrimidine nucleobase biosynthetic process"/>
    <property type="evidence" value="ECO:0007669"/>
    <property type="project" value="TreeGrafter"/>
</dbReference>
<comment type="caution">
    <text evidence="6">The sequence shown here is derived from an EMBL/GenBank/DDBJ whole genome shotgun (WGS) entry which is preliminary data.</text>
</comment>
<reference evidence="6 7" key="1">
    <citation type="submission" date="2014-09" db="EMBL/GenBank/DDBJ databases">
        <title>Draft genome sequence of an obligately methylotrophic methanogen, Methanococcoides methylutens, isolated from marine sediment.</title>
        <authorList>
            <person name="Guan Y."/>
            <person name="Ngugi D.K."/>
            <person name="Blom J."/>
            <person name="Ali S."/>
            <person name="Ferry J.G."/>
            <person name="Stingl U."/>
        </authorList>
    </citation>
    <scope>NUCLEOTIDE SEQUENCE [LARGE SCALE GENOMIC DNA]</scope>
    <source>
        <strain evidence="6 7">DSM 2657</strain>
    </source>
</reference>
<dbReference type="GO" id="GO:0003677">
    <property type="term" value="F:DNA binding"/>
    <property type="evidence" value="ECO:0007669"/>
    <property type="project" value="UniProtKB-UniRule"/>
</dbReference>
<keyword evidence="6" id="KW-0328">Glycosyltransferase</keyword>
<gene>
    <name evidence="4" type="primary">gfcR</name>
    <name evidence="6" type="ORF">LI82_02740</name>
</gene>
<dbReference type="InterPro" id="IPR029057">
    <property type="entry name" value="PRTase-like"/>
</dbReference>
<evidence type="ECO:0000256" key="4">
    <source>
        <dbReference type="HAMAP-Rule" id="MF_01214"/>
    </source>
</evidence>
<proteinExistence type="inferred from homology"/>
<accession>A0A099T1D2</accession>
<sequence length="203" mass="22166">MNNIEEMIQKAVELQANGLVTGQIANELNVSRETVTWLLTRSKKDVVAPAPKDISVNWSSIGQSSFRLKCVSQALCDMVAESLEKTDQLADVVIGIGLSGIPIATIMSEELGLEFGIFHDYDDQKEKSRQRGIFSRNFADVRGKNCIIVDDVVSSGATITDVVEQLREVDANPVAIAVILDKMNSDSIANVPMSSLVRITRVD</sequence>
<dbReference type="GO" id="GO:0010468">
    <property type="term" value="P:regulation of gene expression"/>
    <property type="evidence" value="ECO:0007669"/>
    <property type="project" value="UniProtKB-UniRule"/>
</dbReference>
<dbReference type="PANTHER" id="PTHR19278">
    <property type="entry name" value="OROTATE PHOSPHORIBOSYLTRANSFERASE"/>
    <property type="match status" value="1"/>
</dbReference>
<dbReference type="Proteomes" id="UP000029859">
    <property type="component" value="Unassembled WGS sequence"/>
</dbReference>
<dbReference type="RefSeq" id="WP_048193407.1">
    <property type="nucleotide sequence ID" value="NZ_CAAGSM010000002.1"/>
</dbReference>
<dbReference type="PANTHER" id="PTHR19278:SF41">
    <property type="entry name" value="PYRE-LIKE PROTEIN"/>
    <property type="match status" value="1"/>
</dbReference>
<evidence type="ECO:0000256" key="1">
    <source>
        <dbReference type="ARBA" id="ARBA00023015"/>
    </source>
</evidence>
<keyword evidence="2 4" id="KW-0238">DNA-binding</keyword>
<dbReference type="InterPro" id="IPR022854">
    <property type="entry name" value="GfcR-like"/>
</dbReference>
<evidence type="ECO:0000256" key="2">
    <source>
        <dbReference type="ARBA" id="ARBA00023125"/>
    </source>
</evidence>
<keyword evidence="1 4" id="KW-0805">Transcription regulation</keyword>
<keyword evidence="6" id="KW-0808">Transferase</keyword>
<evidence type="ECO:0000313" key="6">
    <source>
        <dbReference type="EMBL" id="KGK98975.1"/>
    </source>
</evidence>
<dbReference type="EMBL" id="JRHO01000009">
    <property type="protein sequence ID" value="KGK98975.1"/>
    <property type="molecule type" value="Genomic_DNA"/>
</dbReference>
<dbReference type="AlphaFoldDB" id="A0A099T1D2"/>
<dbReference type="GeneID" id="69201349"/>
<evidence type="ECO:0000256" key="3">
    <source>
        <dbReference type="ARBA" id="ARBA00023163"/>
    </source>
</evidence>
<keyword evidence="3 4" id="KW-0804">Transcription</keyword>
<keyword evidence="7" id="KW-1185">Reference proteome</keyword>
<name>A0A099T1D2_METMT</name>
<evidence type="ECO:0000313" key="7">
    <source>
        <dbReference type="Proteomes" id="UP000029859"/>
    </source>
</evidence>
<comment type="domain">
    <text evidence="4">Contains an N-terminal DNA-binding winged helix-turn-helix domain and a C-terminal regulatory domain (or effector binding domain) resembling phosphoribosyltransferase (PRT) domain.</text>
</comment>
<dbReference type="GO" id="GO:0006222">
    <property type="term" value="P:UMP biosynthetic process"/>
    <property type="evidence" value="ECO:0007669"/>
    <property type="project" value="TreeGrafter"/>
</dbReference>